<dbReference type="HAMAP" id="MF_00104">
    <property type="entry name" value="RNase_III"/>
    <property type="match status" value="1"/>
</dbReference>
<dbReference type="GO" id="GO:0004525">
    <property type="term" value="F:ribonuclease III activity"/>
    <property type="evidence" value="ECO:0007669"/>
    <property type="project" value="UniProtKB-UniRule"/>
</dbReference>
<dbReference type="CDD" id="cd10845">
    <property type="entry name" value="DSRM_RNAse_III_family"/>
    <property type="match status" value="1"/>
</dbReference>
<dbReference type="PROSITE" id="PS50142">
    <property type="entry name" value="RNASE_3_2"/>
    <property type="match status" value="1"/>
</dbReference>
<keyword evidence="9" id="KW-0819">tRNA processing</keyword>
<dbReference type="InterPro" id="IPR011907">
    <property type="entry name" value="RNase_III"/>
</dbReference>
<evidence type="ECO:0000256" key="1">
    <source>
        <dbReference type="ARBA" id="ARBA00000109"/>
    </source>
</evidence>
<feature type="binding site" evidence="9">
    <location>
        <position position="119"/>
    </location>
    <ligand>
        <name>Mg(2+)</name>
        <dbReference type="ChEBI" id="CHEBI:18420"/>
    </ligand>
</feature>
<keyword evidence="5 9" id="KW-0540">Nuclease</keyword>
<comment type="subunit">
    <text evidence="9">Homodimer.</text>
</comment>
<dbReference type="GO" id="GO:0046872">
    <property type="term" value="F:metal ion binding"/>
    <property type="evidence" value="ECO:0007669"/>
    <property type="project" value="UniProtKB-KW"/>
</dbReference>
<dbReference type="GO" id="GO:0006397">
    <property type="term" value="P:mRNA processing"/>
    <property type="evidence" value="ECO:0007669"/>
    <property type="project" value="UniProtKB-UniRule"/>
</dbReference>
<keyword evidence="9" id="KW-0963">Cytoplasm</keyword>
<dbReference type="SMART" id="SM00535">
    <property type="entry name" value="RIBOc"/>
    <property type="match status" value="1"/>
</dbReference>
<accession>A0A316QZ52</accession>
<evidence type="ECO:0000256" key="8">
    <source>
        <dbReference type="ARBA" id="ARBA00022884"/>
    </source>
</evidence>
<proteinExistence type="inferred from homology"/>
<dbReference type="PANTHER" id="PTHR11207:SF0">
    <property type="entry name" value="RIBONUCLEASE 3"/>
    <property type="match status" value="1"/>
</dbReference>
<dbReference type="SUPFAM" id="SSF69065">
    <property type="entry name" value="RNase III domain-like"/>
    <property type="match status" value="1"/>
</dbReference>
<reference evidence="12 13" key="1">
    <citation type="journal article" date="2018" name="Nat. Biotechnol.">
        <title>A standardized bacterial taxonomy based on genome phylogeny substantially revises the tree of life.</title>
        <authorList>
            <person name="Parks D.H."/>
            <person name="Chuvochina M."/>
            <person name="Waite D.W."/>
            <person name="Rinke C."/>
            <person name="Skarshewski A."/>
            <person name="Chaumeil P.A."/>
            <person name="Hugenholtz P."/>
        </authorList>
    </citation>
    <scope>NUCLEOTIDE SEQUENCE [LARGE SCALE GENOMIC DNA]</scope>
    <source>
        <strain evidence="12">UBA11482</strain>
    </source>
</reference>
<dbReference type="CDD" id="cd00593">
    <property type="entry name" value="RIBOc"/>
    <property type="match status" value="1"/>
</dbReference>
<keyword evidence="9" id="KW-0699">rRNA-binding</keyword>
<keyword evidence="9" id="KW-0460">Magnesium</keyword>
<dbReference type="GO" id="GO:0003725">
    <property type="term" value="F:double-stranded RNA binding"/>
    <property type="evidence" value="ECO:0007669"/>
    <property type="project" value="TreeGrafter"/>
</dbReference>
<feature type="domain" description="RNase III" evidence="11">
    <location>
        <begin position="8"/>
        <end position="133"/>
    </location>
</feature>
<comment type="function">
    <text evidence="9">Digests double-stranded RNA. Involved in the processing of primary rRNA transcript to yield the immediate precursors to the large and small rRNAs (23S and 16S). Processes some mRNAs, and tRNAs when they are encoded in the rRNA operon. Processes pre-crRNA and tracrRNA of type II CRISPR loci if present in the organism.</text>
</comment>
<name>A0A316QZ52_9BACT</name>
<evidence type="ECO:0000313" key="13">
    <source>
        <dbReference type="Proteomes" id="UP000262954"/>
    </source>
</evidence>
<evidence type="ECO:0000256" key="3">
    <source>
        <dbReference type="ARBA" id="ARBA00022552"/>
    </source>
</evidence>
<feature type="binding site" evidence="9">
    <location>
        <position position="122"/>
    </location>
    <ligand>
        <name>Mg(2+)</name>
        <dbReference type="ChEBI" id="CHEBI:18420"/>
    </ligand>
</feature>
<evidence type="ECO:0000256" key="7">
    <source>
        <dbReference type="ARBA" id="ARBA00022801"/>
    </source>
</evidence>
<feature type="domain" description="DRBM" evidence="10">
    <location>
        <begin position="161"/>
        <end position="230"/>
    </location>
</feature>
<evidence type="ECO:0000256" key="5">
    <source>
        <dbReference type="ARBA" id="ARBA00022722"/>
    </source>
</evidence>
<dbReference type="Gene3D" id="3.30.160.20">
    <property type="match status" value="1"/>
</dbReference>
<evidence type="ECO:0000259" key="10">
    <source>
        <dbReference type="PROSITE" id="PS50137"/>
    </source>
</evidence>
<dbReference type="EMBL" id="DNWC01000143">
    <property type="protein sequence ID" value="HBJ09527.1"/>
    <property type="molecule type" value="Genomic_DNA"/>
</dbReference>
<dbReference type="RefSeq" id="WP_009318241.1">
    <property type="nucleotide sequence ID" value="NZ_AP028032.1"/>
</dbReference>
<dbReference type="PROSITE" id="PS50137">
    <property type="entry name" value="DS_RBD"/>
    <property type="match status" value="1"/>
</dbReference>
<organism evidence="12 13">
    <name type="scientific">Coprobacter fastidiosus</name>
    <dbReference type="NCBI Taxonomy" id="1099853"/>
    <lineage>
        <taxon>Bacteria</taxon>
        <taxon>Pseudomonadati</taxon>
        <taxon>Bacteroidota</taxon>
        <taxon>Bacteroidia</taxon>
        <taxon>Bacteroidales</taxon>
        <taxon>Barnesiellaceae</taxon>
        <taxon>Coprobacter</taxon>
    </lineage>
</organism>
<keyword evidence="9" id="KW-0479">Metal-binding</keyword>
<dbReference type="PANTHER" id="PTHR11207">
    <property type="entry name" value="RIBONUCLEASE III"/>
    <property type="match status" value="1"/>
</dbReference>
<dbReference type="Gene3D" id="1.10.1520.10">
    <property type="entry name" value="Ribonuclease III domain"/>
    <property type="match status" value="1"/>
</dbReference>
<comment type="cofactor">
    <cofactor evidence="9">
        <name>Mg(2+)</name>
        <dbReference type="ChEBI" id="CHEBI:18420"/>
    </cofactor>
</comment>
<dbReference type="GO" id="GO:0006364">
    <property type="term" value="P:rRNA processing"/>
    <property type="evidence" value="ECO:0007669"/>
    <property type="project" value="UniProtKB-UniRule"/>
</dbReference>
<dbReference type="InterPro" id="IPR036389">
    <property type="entry name" value="RNase_III_sf"/>
</dbReference>
<dbReference type="GO" id="GO:0019843">
    <property type="term" value="F:rRNA binding"/>
    <property type="evidence" value="ECO:0007669"/>
    <property type="project" value="UniProtKB-KW"/>
</dbReference>
<dbReference type="Pfam" id="PF00035">
    <property type="entry name" value="dsrm"/>
    <property type="match status" value="1"/>
</dbReference>
<dbReference type="EC" id="3.1.26.3" evidence="9"/>
<gene>
    <name evidence="9 12" type="primary">rnc</name>
    <name evidence="12" type="ORF">DDY73_11050</name>
</gene>
<keyword evidence="7 9" id="KW-0378">Hydrolase</keyword>
<sequence length="278" mass="31865">MQKHKGPYSLFYQILGFYPNNINLYEQAFVHRSSDIRTQEGQRINNERLEFLGDAILDAVVSDILFNKFPNKKEGFLSNTRSKIVKRDTLNDIAIKMGLDKLVQTSIRTNTHNNYIYGNAFEAFIGAIYLDQGYETCKTFIQDRIIAPYIDLSVIARKEVNFKSKLIEWGQKNRIDVSFSLIEAFTDKENNPIFQFQAILAGNPCGIGIGYSKKEAQQNAAQIALTRVKNDQTFAQSILSAQKKQELNLSEKENNENFREQFSLSFTNHDSPDKPHES</sequence>
<keyword evidence="3 9" id="KW-0698">rRNA processing</keyword>
<evidence type="ECO:0000259" key="11">
    <source>
        <dbReference type="PROSITE" id="PS50142"/>
    </source>
</evidence>
<dbReference type="AlphaFoldDB" id="A0A316QZ52"/>
<dbReference type="Pfam" id="PF14622">
    <property type="entry name" value="Ribonucleas_3_3"/>
    <property type="match status" value="1"/>
</dbReference>
<keyword evidence="4 9" id="KW-0507">mRNA processing</keyword>
<evidence type="ECO:0000313" key="12">
    <source>
        <dbReference type="EMBL" id="HBJ09527.1"/>
    </source>
</evidence>
<protein>
    <recommendedName>
        <fullName evidence="9">Ribonuclease 3</fullName>
        <ecNumber evidence="9">3.1.26.3</ecNumber>
    </recommendedName>
    <alternativeName>
        <fullName evidence="9">Ribonuclease III</fullName>
        <shortName evidence="9">RNase III</shortName>
    </alternativeName>
</protein>
<evidence type="ECO:0000256" key="4">
    <source>
        <dbReference type="ARBA" id="ARBA00022664"/>
    </source>
</evidence>
<keyword evidence="6 9" id="KW-0255">Endonuclease</keyword>
<dbReference type="GO" id="GO:0005737">
    <property type="term" value="C:cytoplasm"/>
    <property type="evidence" value="ECO:0007669"/>
    <property type="project" value="UniProtKB-SubCell"/>
</dbReference>
<dbReference type="GeneID" id="92928888"/>
<dbReference type="InterPro" id="IPR000999">
    <property type="entry name" value="RNase_III_dom"/>
</dbReference>
<dbReference type="SMART" id="SM00358">
    <property type="entry name" value="DSRM"/>
    <property type="match status" value="1"/>
</dbReference>
<dbReference type="GO" id="GO:0010468">
    <property type="term" value="P:regulation of gene expression"/>
    <property type="evidence" value="ECO:0007669"/>
    <property type="project" value="TreeGrafter"/>
</dbReference>
<keyword evidence="8 9" id="KW-0694">RNA-binding</keyword>
<evidence type="ECO:0000256" key="2">
    <source>
        <dbReference type="ARBA" id="ARBA00010183"/>
    </source>
</evidence>
<comment type="subcellular location">
    <subcellularLocation>
        <location evidence="9">Cytoplasm</location>
    </subcellularLocation>
</comment>
<feature type="active site" evidence="9">
    <location>
        <position position="54"/>
    </location>
</feature>
<dbReference type="NCBIfam" id="TIGR02191">
    <property type="entry name" value="RNaseIII"/>
    <property type="match status" value="1"/>
</dbReference>
<comment type="similarity">
    <text evidence="2">Belongs to the ribonuclease III family.</text>
</comment>
<dbReference type="FunFam" id="1.10.1520.10:FF:000001">
    <property type="entry name" value="Ribonuclease 3"/>
    <property type="match status" value="1"/>
</dbReference>
<comment type="caution">
    <text evidence="12">The sequence shown here is derived from an EMBL/GenBank/DDBJ whole genome shotgun (WGS) entry which is preliminary data.</text>
</comment>
<feature type="active site" evidence="9">
    <location>
        <position position="122"/>
    </location>
</feature>
<feature type="binding site" evidence="9">
    <location>
        <position position="50"/>
    </location>
    <ligand>
        <name>Mg(2+)</name>
        <dbReference type="ChEBI" id="CHEBI:18420"/>
    </ligand>
</feature>
<dbReference type="InterPro" id="IPR014720">
    <property type="entry name" value="dsRBD_dom"/>
</dbReference>
<evidence type="ECO:0000256" key="6">
    <source>
        <dbReference type="ARBA" id="ARBA00022759"/>
    </source>
</evidence>
<dbReference type="PROSITE" id="PS00517">
    <property type="entry name" value="RNASE_3_1"/>
    <property type="match status" value="1"/>
</dbReference>
<dbReference type="SUPFAM" id="SSF54768">
    <property type="entry name" value="dsRNA-binding domain-like"/>
    <property type="match status" value="1"/>
</dbReference>
<dbReference type="GO" id="GO:0008033">
    <property type="term" value="P:tRNA processing"/>
    <property type="evidence" value="ECO:0007669"/>
    <property type="project" value="UniProtKB-KW"/>
</dbReference>
<dbReference type="Proteomes" id="UP000262954">
    <property type="component" value="Unassembled WGS sequence"/>
</dbReference>
<comment type="catalytic activity">
    <reaction evidence="1 9">
        <text>Endonucleolytic cleavage to 5'-phosphomonoester.</text>
        <dbReference type="EC" id="3.1.26.3"/>
    </reaction>
</comment>
<evidence type="ECO:0000256" key="9">
    <source>
        <dbReference type="HAMAP-Rule" id="MF_00104"/>
    </source>
</evidence>